<dbReference type="InterPro" id="IPR036634">
    <property type="entry name" value="PRD_sf"/>
</dbReference>
<keyword evidence="5" id="KW-0067">ATP-binding</keyword>
<dbReference type="InterPro" id="IPR036095">
    <property type="entry name" value="PTS_EIIB-like_sf"/>
</dbReference>
<proteinExistence type="predicted"/>
<dbReference type="Gene3D" id="3.40.50.510">
    <property type="entry name" value="Phosphotransferase system, mannose-type IIA component"/>
    <property type="match status" value="1"/>
</dbReference>
<dbReference type="Gene3D" id="3.40.50.300">
    <property type="entry name" value="P-loop containing nucleotide triphosphate hydrolases"/>
    <property type="match status" value="1"/>
</dbReference>
<evidence type="ECO:0000313" key="11">
    <source>
        <dbReference type="Proteomes" id="UP001597427"/>
    </source>
</evidence>
<dbReference type="PANTHER" id="PTHR32071">
    <property type="entry name" value="TRANSCRIPTIONAL REGULATORY PROTEIN"/>
    <property type="match status" value="1"/>
</dbReference>
<evidence type="ECO:0000256" key="5">
    <source>
        <dbReference type="ARBA" id="ARBA00022840"/>
    </source>
</evidence>
<dbReference type="RefSeq" id="WP_379980931.1">
    <property type="nucleotide sequence ID" value="NZ_JBHUMO010000039.1"/>
</dbReference>
<dbReference type="Pfam" id="PF03610">
    <property type="entry name" value="EIIA-man"/>
    <property type="match status" value="1"/>
</dbReference>
<dbReference type="Gene3D" id="3.40.50.2300">
    <property type="match status" value="1"/>
</dbReference>
<evidence type="ECO:0000256" key="4">
    <source>
        <dbReference type="ARBA" id="ARBA00022777"/>
    </source>
</evidence>
<evidence type="ECO:0000256" key="2">
    <source>
        <dbReference type="ARBA" id="ARBA00022679"/>
    </source>
</evidence>
<dbReference type="SUPFAM" id="SSF53062">
    <property type="entry name" value="PTS system fructose IIA component-like"/>
    <property type="match status" value="1"/>
</dbReference>
<dbReference type="CDD" id="cd00009">
    <property type="entry name" value="AAA"/>
    <property type="match status" value="1"/>
</dbReference>
<dbReference type="PROSITE" id="PS50045">
    <property type="entry name" value="SIGMA54_INTERACT_4"/>
    <property type="match status" value="1"/>
</dbReference>
<name>A0ABW5TIP0_9ENTE</name>
<dbReference type="CDD" id="cd00133">
    <property type="entry name" value="PTS_IIB"/>
    <property type="match status" value="1"/>
</dbReference>
<dbReference type="InterPro" id="IPR036390">
    <property type="entry name" value="WH_DNA-bd_sf"/>
</dbReference>
<dbReference type="Pfam" id="PF00874">
    <property type="entry name" value="PRD"/>
    <property type="match status" value="2"/>
</dbReference>
<reference evidence="11" key="1">
    <citation type="journal article" date="2019" name="Int. J. Syst. Evol. Microbiol.">
        <title>The Global Catalogue of Microorganisms (GCM) 10K type strain sequencing project: providing services to taxonomists for standard genome sequencing and annotation.</title>
        <authorList>
            <consortium name="The Broad Institute Genomics Platform"/>
            <consortium name="The Broad Institute Genome Sequencing Center for Infectious Disease"/>
            <person name="Wu L."/>
            <person name="Ma J."/>
        </authorList>
    </citation>
    <scope>NUCLEOTIDE SEQUENCE [LARGE SCALE GENOMIC DNA]</scope>
    <source>
        <strain evidence="11">TISTR 932</strain>
    </source>
</reference>
<dbReference type="SMART" id="SM00382">
    <property type="entry name" value="AAA"/>
    <property type="match status" value="1"/>
</dbReference>
<dbReference type="Gene3D" id="1.10.1790.10">
    <property type="entry name" value="PRD domain"/>
    <property type="match status" value="2"/>
</dbReference>
<keyword evidence="6" id="KW-0238">DNA-binding</keyword>
<dbReference type="PROSITE" id="PS51096">
    <property type="entry name" value="PTS_EIIA_TYPE_4"/>
    <property type="match status" value="1"/>
</dbReference>
<protein>
    <recommendedName>
        <fullName evidence="1">DNA translocase FtsK</fullName>
    </recommendedName>
</protein>
<feature type="domain" description="PTS EIIA type-4" evidence="8">
    <location>
        <begin position="581"/>
        <end position="711"/>
    </location>
</feature>
<feature type="domain" description="PRD" evidence="9">
    <location>
        <begin position="474"/>
        <end position="580"/>
    </location>
</feature>
<evidence type="ECO:0000313" key="10">
    <source>
        <dbReference type="EMBL" id="MFD2729001.1"/>
    </source>
</evidence>
<feature type="domain" description="PRD" evidence="9">
    <location>
        <begin position="847"/>
        <end position="949"/>
    </location>
</feature>
<dbReference type="InterPro" id="IPR002078">
    <property type="entry name" value="Sigma_54_int"/>
</dbReference>
<feature type="domain" description="Sigma-54 factor interaction" evidence="7">
    <location>
        <begin position="117"/>
        <end position="351"/>
    </location>
</feature>
<dbReference type="Proteomes" id="UP001597427">
    <property type="component" value="Unassembled WGS sequence"/>
</dbReference>
<evidence type="ECO:0000259" key="7">
    <source>
        <dbReference type="PROSITE" id="PS50045"/>
    </source>
</evidence>
<dbReference type="SUPFAM" id="SSF52540">
    <property type="entry name" value="P-loop containing nucleoside triphosphate hydrolases"/>
    <property type="match status" value="1"/>
</dbReference>
<dbReference type="PANTHER" id="PTHR32071:SF90">
    <property type="entry name" value="TRANSCRIPTIONAL REGULATORY PROTEIN LEVR"/>
    <property type="match status" value="1"/>
</dbReference>
<dbReference type="InterPro" id="IPR033887">
    <property type="entry name" value="PTS_IIA_man"/>
</dbReference>
<keyword evidence="2" id="KW-0808">Transferase</keyword>
<evidence type="ECO:0000259" key="8">
    <source>
        <dbReference type="PROSITE" id="PS51096"/>
    </source>
</evidence>
<dbReference type="PROSITE" id="PS51372">
    <property type="entry name" value="PRD_2"/>
    <property type="match status" value="2"/>
</dbReference>
<keyword evidence="4" id="KW-0418">Kinase</keyword>
<gene>
    <name evidence="10" type="ORF">ACFSR0_06150</name>
</gene>
<accession>A0ABW5TIP0</accession>
<keyword evidence="3" id="KW-0547">Nucleotide-binding</keyword>
<evidence type="ECO:0000256" key="6">
    <source>
        <dbReference type="ARBA" id="ARBA00023125"/>
    </source>
</evidence>
<evidence type="ECO:0000256" key="3">
    <source>
        <dbReference type="ARBA" id="ARBA00022741"/>
    </source>
</evidence>
<dbReference type="SUPFAM" id="SSF63520">
    <property type="entry name" value="PTS-regulatory domain, PRD"/>
    <property type="match status" value="2"/>
</dbReference>
<dbReference type="SUPFAM" id="SSF52794">
    <property type="entry name" value="PTS system IIB component-like"/>
    <property type="match status" value="1"/>
</dbReference>
<evidence type="ECO:0000259" key="9">
    <source>
        <dbReference type="PROSITE" id="PS51372"/>
    </source>
</evidence>
<dbReference type="SUPFAM" id="SSF46785">
    <property type="entry name" value="Winged helix' DNA-binding domain"/>
    <property type="match status" value="1"/>
</dbReference>
<dbReference type="Pfam" id="PF00158">
    <property type="entry name" value="Sigma54_activat"/>
    <property type="match status" value="1"/>
</dbReference>
<dbReference type="InterPro" id="IPR036388">
    <property type="entry name" value="WH-like_DNA-bd_sf"/>
</dbReference>
<dbReference type="InterPro" id="IPR027417">
    <property type="entry name" value="P-loop_NTPase"/>
</dbReference>
<dbReference type="InterPro" id="IPR003593">
    <property type="entry name" value="AAA+_ATPase"/>
</dbReference>
<sequence length="949" mass="107057">MSKRIESIYQWMRDAQSERIDGVSLNWTTKELAEKFQIQRSNVSKDLNELVRQGRLQKSDGRPVTYRLIDPYVSSSSHPNRQQTRPVEKYVKSYKEEPSKTRTTPLTNVQQDVFASVIGINGSMKNAGEQAKAAILYPPKGLNCLITGPTGSGKTFFAHAMFQFARQNEVIGEHKELIVFNCADYAHNPELLMSHLFGYAKGAFTGADQEKPGIIEEADQSMLFLDEIHRLPPEGQEMIFYFMDHGKYSRLGESGKNRQANVRIIGATTENPTSALLATFLRRIPITIQLPSFEQRPDSEKIDLVQVMVAQEAKRIERTISLTEDVVKALIGGVTFGNIGQLKSNVQLVCARGFLNHMYHEQIEITLDDVPEGIRAGLLQIANARQSQVALAKLLTPKMVVQPGDSQNSIQTDSYELPYNLYDIIGDKAALLKAEGVDQEAIHHFISTDINVHLKSFYKNHGFSFQSENKLSEFVDSRIIDVTNKIYKMVVEKLGEVFQQNFLYAMSLHISSFMKKIQLGDLRYSNDNIREMVSNYPEELAMAKEIRLYIADYFHVDIPQAEEDYLAVLLISLKNASVRGQIGVVVAAHGDSTASSMVEVVKKLLEVDQIAAVDMPLDMSPKVAYEKVVDAVKQVNKRSGVLLLVDMGSLATFQERIQRETGITIRSIDMVTTPSVLEAARKAAVPGNDLESIYETLKGFRGYGQLGEKTVIRQKKHKKKAILAICASGEGTAKQVKEIIEEALKQHYIHDVVVVTLSIVNLNNALPNLLETYEIVASTGVVNPKIEAPFISLEHFINADIDELIDYLFFEQDAEDLTQQDFSQETTNESIRKQACKQFISDTVTFLNPDKVIDALWLLSSEIVHHFSLPDSDYSFQTNFSTHCSSMLERIIIGQTLNISDDERVETQNWVSYSWLHEKLQQLGEVFHLTIPVNEEYFLAEMIQYRLKE</sequence>
<organism evidence="10 11">
    <name type="scientific">Enterococcus camelliae</name>
    <dbReference type="NCBI Taxonomy" id="453959"/>
    <lineage>
        <taxon>Bacteria</taxon>
        <taxon>Bacillati</taxon>
        <taxon>Bacillota</taxon>
        <taxon>Bacilli</taxon>
        <taxon>Lactobacillales</taxon>
        <taxon>Enterococcaceae</taxon>
        <taxon>Enterococcus</taxon>
    </lineage>
</organism>
<dbReference type="InterPro" id="IPR036662">
    <property type="entry name" value="PTS_EIIA_man-typ_sf"/>
</dbReference>
<dbReference type="InterPro" id="IPR011608">
    <property type="entry name" value="PRD"/>
</dbReference>
<dbReference type="Gene3D" id="1.10.10.10">
    <property type="entry name" value="Winged helix-like DNA-binding domain superfamily/Winged helix DNA-binding domain"/>
    <property type="match status" value="1"/>
</dbReference>
<evidence type="ECO:0000256" key="1">
    <source>
        <dbReference type="ARBA" id="ARBA00020887"/>
    </source>
</evidence>
<keyword evidence="11" id="KW-1185">Reference proteome</keyword>
<dbReference type="EMBL" id="JBHUMO010000039">
    <property type="protein sequence ID" value="MFD2729001.1"/>
    <property type="molecule type" value="Genomic_DNA"/>
</dbReference>
<comment type="caution">
    <text evidence="10">The sequence shown here is derived from an EMBL/GenBank/DDBJ whole genome shotgun (WGS) entry which is preliminary data.</text>
</comment>
<dbReference type="InterPro" id="IPR004701">
    <property type="entry name" value="PTS_EIIA_man-typ"/>
</dbReference>
<dbReference type="CDD" id="cd00006">
    <property type="entry name" value="PTS_IIA_man"/>
    <property type="match status" value="1"/>
</dbReference>